<keyword evidence="2" id="KW-1185">Reference proteome</keyword>
<evidence type="ECO:0000313" key="2">
    <source>
        <dbReference type="Proteomes" id="UP001066276"/>
    </source>
</evidence>
<accession>A0AAV7QXI9</accession>
<reference evidence="1" key="1">
    <citation type="journal article" date="2022" name="bioRxiv">
        <title>Sequencing and chromosome-scale assembly of the giantPleurodeles waltlgenome.</title>
        <authorList>
            <person name="Brown T."/>
            <person name="Elewa A."/>
            <person name="Iarovenko S."/>
            <person name="Subramanian E."/>
            <person name="Araus A.J."/>
            <person name="Petzold A."/>
            <person name="Susuki M."/>
            <person name="Suzuki K.-i.T."/>
            <person name="Hayashi T."/>
            <person name="Toyoda A."/>
            <person name="Oliveira C."/>
            <person name="Osipova E."/>
            <person name="Leigh N.D."/>
            <person name="Simon A."/>
            <person name="Yun M.H."/>
        </authorList>
    </citation>
    <scope>NUCLEOTIDE SEQUENCE</scope>
    <source>
        <strain evidence="1">20211129_DDA</strain>
        <tissue evidence="1">Liver</tissue>
    </source>
</reference>
<name>A0AAV7QXI9_PLEWA</name>
<gene>
    <name evidence="1" type="ORF">NDU88_010439</name>
</gene>
<dbReference type="EMBL" id="JANPWB010000010">
    <property type="protein sequence ID" value="KAJ1144137.1"/>
    <property type="molecule type" value="Genomic_DNA"/>
</dbReference>
<protein>
    <recommendedName>
        <fullName evidence="3">Secreted protein</fullName>
    </recommendedName>
</protein>
<comment type="caution">
    <text evidence="1">The sequence shown here is derived from an EMBL/GenBank/DDBJ whole genome shotgun (WGS) entry which is preliminary data.</text>
</comment>
<proteinExistence type="predicted"/>
<evidence type="ECO:0008006" key="3">
    <source>
        <dbReference type="Google" id="ProtNLM"/>
    </source>
</evidence>
<dbReference type="AlphaFoldDB" id="A0AAV7QXI9"/>
<organism evidence="1 2">
    <name type="scientific">Pleurodeles waltl</name>
    <name type="common">Iberian ribbed newt</name>
    <dbReference type="NCBI Taxonomy" id="8319"/>
    <lineage>
        <taxon>Eukaryota</taxon>
        <taxon>Metazoa</taxon>
        <taxon>Chordata</taxon>
        <taxon>Craniata</taxon>
        <taxon>Vertebrata</taxon>
        <taxon>Euteleostomi</taxon>
        <taxon>Amphibia</taxon>
        <taxon>Batrachia</taxon>
        <taxon>Caudata</taxon>
        <taxon>Salamandroidea</taxon>
        <taxon>Salamandridae</taxon>
        <taxon>Pleurodelinae</taxon>
        <taxon>Pleurodeles</taxon>
    </lineage>
</organism>
<sequence length="74" mass="7932">MDAGPLACWAAAYWCSLEVSAKAYPYTSGRVKEPGSVGGDLKRMASRAWPGPADCCSPLWAGRKTQRNLNAAEQ</sequence>
<evidence type="ECO:0000313" key="1">
    <source>
        <dbReference type="EMBL" id="KAJ1144137.1"/>
    </source>
</evidence>
<dbReference type="Proteomes" id="UP001066276">
    <property type="component" value="Chromosome 6"/>
</dbReference>